<dbReference type="PANTHER" id="PTHR10755:SF0">
    <property type="entry name" value="OXYGEN-DEPENDENT COPROPORPHYRINOGEN-III OXIDASE, MITOCHONDRIAL"/>
    <property type="match status" value="1"/>
</dbReference>
<evidence type="ECO:0000256" key="2">
    <source>
        <dbReference type="ARBA" id="ARBA00010644"/>
    </source>
</evidence>
<dbReference type="EC" id="1.3.3.3" evidence="4"/>
<evidence type="ECO:0000256" key="8">
    <source>
        <dbReference type="SAM" id="MobiDB-lite"/>
    </source>
</evidence>
<feature type="region of interest" description="Disordered" evidence="8">
    <location>
        <begin position="1"/>
        <end position="23"/>
    </location>
</feature>
<dbReference type="Proteomes" id="UP000655225">
    <property type="component" value="Unassembled WGS sequence"/>
</dbReference>
<dbReference type="GO" id="GO:0004109">
    <property type="term" value="F:coproporphyrinogen oxidase activity"/>
    <property type="evidence" value="ECO:0007669"/>
    <property type="project" value="UniProtKB-EC"/>
</dbReference>
<proteinExistence type="inferred from homology"/>
<dbReference type="UniPathway" id="UPA00251">
    <property type="reaction ID" value="UER00322"/>
</dbReference>
<keyword evidence="6" id="KW-0627">Porphyrin biosynthesis</keyword>
<gene>
    <name evidence="9" type="ORF">HHK36_023150</name>
</gene>
<comment type="pathway">
    <text evidence="1">Porphyrin-containing compound metabolism; protoporphyrin-IX biosynthesis; protoporphyrinogen-IX from coproporphyrinogen-III (O2 route): step 1/1.</text>
</comment>
<evidence type="ECO:0000256" key="5">
    <source>
        <dbReference type="ARBA" id="ARBA00023002"/>
    </source>
</evidence>
<feature type="compositionally biased region" description="Low complexity" evidence="8">
    <location>
        <begin position="7"/>
        <end position="23"/>
    </location>
</feature>
<dbReference type="InterPro" id="IPR001260">
    <property type="entry name" value="Coprogen_oxidase_aer"/>
</dbReference>
<sequence>MPTAIISTSTTLFPPPSSATSSSNLTLSFLPRTPSLKSCLPIRKTTSFQIRSAMAIEKETPEAERPDTFLRDSDELSSSSNSASSVRARFEKMIREAQDQVCEAIEAVDGGGKFKEDVWSRPGGGGGISRVLQDGGVWEKAGVNVSVVYGMMPPEAYRAAKGENSANKPGPIPFFAAGISSVLHPKNPFAPTLHFNYRYFETDAPKDAPGAPRQWWFGGGTDLTPAYIFEEDVKHFHTHRGERRGLGGIFFDDLNDYDQEMLLSFATECSNSVVPAYVPIIERRKDMPFTDQHKAWQQLRRGRYIEFNLVYDRGTTFGLKTGGRIESILVSLPLTARWEYDHVSLAQLIDPFFLSGGNDQRLL</sequence>
<dbReference type="EMBL" id="JABCRI010000017">
    <property type="protein sequence ID" value="KAF8390851.1"/>
    <property type="molecule type" value="Genomic_DNA"/>
</dbReference>
<reference evidence="9 10" key="1">
    <citation type="submission" date="2020-04" db="EMBL/GenBank/DDBJ databases">
        <title>Plant Genome Project.</title>
        <authorList>
            <person name="Zhang R.-G."/>
        </authorList>
    </citation>
    <scope>NUCLEOTIDE SEQUENCE [LARGE SCALE GENOMIC DNA]</scope>
    <source>
        <strain evidence="9">YNK0</strain>
        <tissue evidence="9">Leaf</tissue>
    </source>
</reference>
<keyword evidence="10" id="KW-1185">Reference proteome</keyword>
<evidence type="ECO:0000256" key="3">
    <source>
        <dbReference type="ARBA" id="ARBA00011738"/>
    </source>
</evidence>
<dbReference type="InterPro" id="IPR036406">
    <property type="entry name" value="Coprogen_oxidase_aer_sf"/>
</dbReference>
<evidence type="ECO:0000256" key="4">
    <source>
        <dbReference type="ARBA" id="ARBA00012869"/>
    </source>
</evidence>
<dbReference type="OrthoDB" id="15318at2759"/>
<dbReference type="GO" id="GO:0006782">
    <property type="term" value="P:protoporphyrinogen IX biosynthetic process"/>
    <property type="evidence" value="ECO:0007669"/>
    <property type="project" value="UniProtKB-UniPathway"/>
</dbReference>
<comment type="similarity">
    <text evidence="2">Belongs to the aerobic coproporphyrinogen-III oxidase family.</text>
</comment>
<evidence type="ECO:0000313" key="10">
    <source>
        <dbReference type="Proteomes" id="UP000655225"/>
    </source>
</evidence>
<organism evidence="9 10">
    <name type="scientific">Tetracentron sinense</name>
    <name type="common">Spur-leaf</name>
    <dbReference type="NCBI Taxonomy" id="13715"/>
    <lineage>
        <taxon>Eukaryota</taxon>
        <taxon>Viridiplantae</taxon>
        <taxon>Streptophyta</taxon>
        <taxon>Embryophyta</taxon>
        <taxon>Tracheophyta</taxon>
        <taxon>Spermatophyta</taxon>
        <taxon>Magnoliopsida</taxon>
        <taxon>Trochodendrales</taxon>
        <taxon>Trochodendraceae</taxon>
        <taxon>Tetracentron</taxon>
    </lineage>
</organism>
<comment type="subunit">
    <text evidence="3">Homodimer.</text>
</comment>
<keyword evidence="5" id="KW-0560">Oxidoreductase</keyword>
<evidence type="ECO:0000256" key="6">
    <source>
        <dbReference type="ARBA" id="ARBA00023244"/>
    </source>
</evidence>
<dbReference type="SUPFAM" id="SSF102886">
    <property type="entry name" value="Coproporphyrinogen III oxidase"/>
    <property type="match status" value="1"/>
</dbReference>
<dbReference type="AlphaFoldDB" id="A0A834YPY1"/>
<accession>A0A834YPY1</accession>
<feature type="compositionally biased region" description="Basic and acidic residues" evidence="8">
    <location>
        <begin position="58"/>
        <end position="74"/>
    </location>
</feature>
<dbReference type="Gene3D" id="3.40.1500.10">
    <property type="entry name" value="Coproporphyrinogen III oxidase, aerobic"/>
    <property type="match status" value="2"/>
</dbReference>
<evidence type="ECO:0000313" key="9">
    <source>
        <dbReference type="EMBL" id="KAF8390851.1"/>
    </source>
</evidence>
<dbReference type="OMA" id="CVNQYNK"/>
<evidence type="ECO:0000256" key="1">
    <source>
        <dbReference type="ARBA" id="ARBA00005168"/>
    </source>
</evidence>
<dbReference type="GO" id="GO:0009570">
    <property type="term" value="C:chloroplast stroma"/>
    <property type="evidence" value="ECO:0007669"/>
    <property type="project" value="TreeGrafter"/>
</dbReference>
<dbReference type="PANTHER" id="PTHR10755">
    <property type="entry name" value="COPROPORPHYRINOGEN III OXIDASE, MITOCHONDRIAL"/>
    <property type="match status" value="1"/>
</dbReference>
<dbReference type="FunFam" id="3.40.1500.10:FF:000015">
    <property type="entry name" value="Coproporphyrinogen-III oxidase 2, chloroplastic"/>
    <property type="match status" value="1"/>
</dbReference>
<dbReference type="Pfam" id="PF01218">
    <property type="entry name" value="Coprogen_oxidas"/>
    <property type="match status" value="1"/>
</dbReference>
<dbReference type="PRINTS" id="PR00073">
    <property type="entry name" value="COPRGNOXDASE"/>
</dbReference>
<protein>
    <recommendedName>
        <fullName evidence="4">coproporphyrinogen oxidase</fullName>
        <ecNumber evidence="4">1.3.3.3</ecNumber>
    </recommendedName>
</protein>
<feature type="region of interest" description="Disordered" evidence="8">
    <location>
        <begin position="58"/>
        <end position="82"/>
    </location>
</feature>
<comment type="caution">
    <text evidence="9">The sequence shown here is derived from an EMBL/GenBank/DDBJ whole genome shotgun (WGS) entry which is preliminary data.</text>
</comment>
<evidence type="ECO:0000256" key="7">
    <source>
        <dbReference type="ARBA" id="ARBA00049102"/>
    </source>
</evidence>
<name>A0A834YPY1_TETSI</name>
<comment type="catalytic activity">
    <reaction evidence="7">
        <text>coproporphyrinogen III + O2 + 2 H(+) = protoporphyrinogen IX + 2 CO2 + 2 H2O</text>
        <dbReference type="Rhea" id="RHEA:18257"/>
        <dbReference type="ChEBI" id="CHEBI:15377"/>
        <dbReference type="ChEBI" id="CHEBI:15378"/>
        <dbReference type="ChEBI" id="CHEBI:15379"/>
        <dbReference type="ChEBI" id="CHEBI:16526"/>
        <dbReference type="ChEBI" id="CHEBI:57307"/>
        <dbReference type="ChEBI" id="CHEBI:57309"/>
        <dbReference type="EC" id="1.3.3.3"/>
    </reaction>
</comment>